<feature type="domain" description="N-acetyltransferase" evidence="1">
    <location>
        <begin position="4"/>
        <end position="184"/>
    </location>
</feature>
<organism evidence="2 3">
    <name type="scientific">Adhaeribacter aerolatus</name>
    <dbReference type="NCBI Taxonomy" id="670289"/>
    <lineage>
        <taxon>Bacteria</taxon>
        <taxon>Pseudomonadati</taxon>
        <taxon>Bacteroidota</taxon>
        <taxon>Cytophagia</taxon>
        <taxon>Cytophagales</taxon>
        <taxon>Hymenobacteraceae</taxon>
        <taxon>Adhaeribacter</taxon>
    </lineage>
</organism>
<keyword evidence="3" id="KW-1185">Reference proteome</keyword>
<dbReference type="PROSITE" id="PS51186">
    <property type="entry name" value="GNAT"/>
    <property type="match status" value="1"/>
</dbReference>
<dbReference type="GO" id="GO:0016747">
    <property type="term" value="F:acyltransferase activity, transferring groups other than amino-acyl groups"/>
    <property type="evidence" value="ECO:0007669"/>
    <property type="project" value="InterPro"/>
</dbReference>
<dbReference type="RefSeq" id="WP_146904880.1">
    <property type="nucleotide sequence ID" value="NZ_BJYS01000053.1"/>
</dbReference>
<gene>
    <name evidence="2" type="ORF">AAE02nite_48660</name>
</gene>
<name>A0A512B5G0_9BACT</name>
<dbReference type="OrthoDB" id="5109343at2"/>
<proteinExistence type="predicted"/>
<dbReference type="Proteomes" id="UP000321532">
    <property type="component" value="Unassembled WGS sequence"/>
</dbReference>
<dbReference type="SUPFAM" id="SSF55729">
    <property type="entry name" value="Acyl-CoA N-acyltransferases (Nat)"/>
    <property type="match status" value="1"/>
</dbReference>
<dbReference type="Gene3D" id="3.40.630.30">
    <property type="match status" value="1"/>
</dbReference>
<dbReference type="EMBL" id="BJYS01000053">
    <property type="protein sequence ID" value="GEO07202.1"/>
    <property type="molecule type" value="Genomic_DNA"/>
</dbReference>
<sequence>MKAYLIRRASEADVPGITDLANKYVYDKLSVADRTGGFLTGRFEQPAIIKMINSANSLVALYHQEIVGFALNSRLPAEDYPPLVQNMIVKLSEITFQHRPLTAYSFFFYGPVLVSKHHRGQGLLSQMFRRTQDQNQQNFQLGLAFIHEQNQHSLNVHTQTLGLEVVGQFTFEDHQYYILVFRVRE</sequence>
<dbReference type="AlphaFoldDB" id="A0A512B5G0"/>
<accession>A0A512B5G0</accession>
<evidence type="ECO:0000313" key="2">
    <source>
        <dbReference type="EMBL" id="GEO07202.1"/>
    </source>
</evidence>
<dbReference type="InterPro" id="IPR000182">
    <property type="entry name" value="GNAT_dom"/>
</dbReference>
<comment type="caution">
    <text evidence="2">The sequence shown here is derived from an EMBL/GenBank/DDBJ whole genome shotgun (WGS) entry which is preliminary data.</text>
</comment>
<keyword evidence="2" id="KW-0808">Transferase</keyword>
<evidence type="ECO:0000313" key="3">
    <source>
        <dbReference type="Proteomes" id="UP000321532"/>
    </source>
</evidence>
<dbReference type="InterPro" id="IPR016181">
    <property type="entry name" value="Acyl_CoA_acyltransferase"/>
</dbReference>
<evidence type="ECO:0000259" key="1">
    <source>
        <dbReference type="PROSITE" id="PS51186"/>
    </source>
</evidence>
<protein>
    <submittedName>
        <fullName evidence="2">Acetyltransferase</fullName>
    </submittedName>
</protein>
<reference evidence="2 3" key="1">
    <citation type="submission" date="2019-07" db="EMBL/GenBank/DDBJ databases">
        <title>Whole genome shotgun sequence of Adhaeribacter aerolatus NBRC 106133.</title>
        <authorList>
            <person name="Hosoyama A."/>
            <person name="Uohara A."/>
            <person name="Ohji S."/>
            <person name="Ichikawa N."/>
        </authorList>
    </citation>
    <scope>NUCLEOTIDE SEQUENCE [LARGE SCALE GENOMIC DNA]</scope>
    <source>
        <strain evidence="2 3">NBRC 106133</strain>
    </source>
</reference>